<organism evidence="2 3">
    <name type="scientific">Clostridium perfringens</name>
    <dbReference type="NCBI Taxonomy" id="1502"/>
    <lineage>
        <taxon>Bacteria</taxon>
        <taxon>Bacillati</taxon>
        <taxon>Bacillota</taxon>
        <taxon>Clostridia</taxon>
        <taxon>Eubacteriales</taxon>
        <taxon>Clostridiaceae</taxon>
        <taxon>Clostridium</taxon>
    </lineage>
</organism>
<dbReference type="RefSeq" id="WP_061427680.1">
    <property type="nucleotide sequence ID" value="NZ_CP010994.1"/>
</dbReference>
<dbReference type="EMBL" id="CP010994">
    <property type="protein sequence ID" value="AMN35506.1"/>
    <property type="molecule type" value="Genomic_DNA"/>
</dbReference>
<proteinExistence type="predicted"/>
<dbReference type="PATRIC" id="fig|1502.177.peg.1435"/>
<name>A0A127EHQ8_CLOPF</name>
<dbReference type="InterPro" id="IPR000305">
    <property type="entry name" value="GIY-YIG_endonuc"/>
</dbReference>
<dbReference type="SUPFAM" id="SSF82771">
    <property type="entry name" value="GIY-YIG endonuclease"/>
    <property type="match status" value="1"/>
</dbReference>
<dbReference type="AlphaFoldDB" id="A0A127EHQ8"/>
<gene>
    <name evidence="2" type="ORF">JFP838_07010</name>
</gene>
<feature type="domain" description="GIY-YIG" evidence="1">
    <location>
        <begin position="121"/>
        <end position="195"/>
    </location>
</feature>
<sequence>MRKETFVKKESKIRIGGKIINSPYIEGERKITLNDFADLAKIYKEKCWVICKGCGSFISASQKNKSLCYECLNEQKKETSNLWQKNNKEKARELTKRWVENNKELVKYRQKSRREKRLGLYIYYLMDNFDNVKYVGRSTDMYIRAKQHLNGHVSTTKDFVNSTEFKEIRFANLTNLINKKEQKGLEAYLINTIKTVDLNEDKEAKWYKKFDEEMKNNIDKKIWNMLKIKNMQEWV</sequence>
<dbReference type="Pfam" id="PF01541">
    <property type="entry name" value="GIY-YIG"/>
    <property type="match status" value="1"/>
</dbReference>
<protein>
    <recommendedName>
        <fullName evidence="1">GIY-YIG domain-containing protein</fullName>
    </recommendedName>
</protein>
<evidence type="ECO:0000313" key="3">
    <source>
        <dbReference type="Proteomes" id="UP000070260"/>
    </source>
</evidence>
<evidence type="ECO:0000259" key="1">
    <source>
        <dbReference type="Pfam" id="PF01541"/>
    </source>
</evidence>
<dbReference type="Proteomes" id="UP000070260">
    <property type="component" value="Chromosome"/>
</dbReference>
<evidence type="ECO:0000313" key="2">
    <source>
        <dbReference type="EMBL" id="AMN35506.1"/>
    </source>
</evidence>
<reference evidence="2 3" key="1">
    <citation type="journal article" date="2016" name="PLoS ONE">
        <title>Plasmid Characterization and Chromosome Analysis of Two netF+ Clostridium perfringens Isolates Associated with Foal and Canine Necrotizing Enteritis.</title>
        <authorList>
            <person name="Mehdizadeh Gohari I."/>
            <person name="Kropinski A.M."/>
            <person name="Weese S.J."/>
            <person name="Parreira V.R."/>
            <person name="Whitehead A.E."/>
            <person name="Boerlin P."/>
            <person name="Prescott J.F."/>
        </authorList>
    </citation>
    <scope>NUCLEOTIDE SEQUENCE [LARGE SCALE GENOMIC DNA]</scope>
    <source>
        <strain evidence="2 3">JP838</strain>
    </source>
</reference>
<dbReference type="InterPro" id="IPR035901">
    <property type="entry name" value="GIY-YIG_endonuc_sf"/>
</dbReference>
<accession>A0A127EHQ8</accession>